<reference evidence="2" key="1">
    <citation type="submission" date="2017-07" db="EMBL/GenBank/DDBJ databases">
        <authorList>
            <person name="Mikheyev A."/>
            <person name="Grau M."/>
        </authorList>
    </citation>
    <scope>NUCLEOTIDE SEQUENCE</scope>
    <source>
        <tissue evidence="2">Venom_gland</tissue>
    </source>
</reference>
<sequence>MTDHRDAAAQLTYLAPPTWLDSTLLGFLSPSHLLLTFSEDHLFQGEPTNILHVLPIRKPHGTIRKQNFEIDCSSCDLRIAAASKMVSAPMKAPCGRSADLHSERQSLKIPFGKKSS</sequence>
<protein>
    <submittedName>
        <fullName evidence="2">Uncharacterized protein</fullName>
    </submittedName>
</protein>
<feature type="region of interest" description="Disordered" evidence="1">
    <location>
        <begin position="93"/>
        <end position="116"/>
    </location>
</feature>
<name>A0A2D4J3M9_MICLE</name>
<dbReference type="EMBL" id="IACK01141945">
    <property type="protein sequence ID" value="LAA91066.1"/>
    <property type="molecule type" value="Transcribed_RNA"/>
</dbReference>
<evidence type="ECO:0000313" key="2">
    <source>
        <dbReference type="EMBL" id="LAA91066.1"/>
    </source>
</evidence>
<reference evidence="2" key="2">
    <citation type="submission" date="2017-11" db="EMBL/GenBank/DDBJ databases">
        <title>Coralsnake Venomics: Analyses of Venom Gland Transcriptomes and Proteomes of Six Brazilian Taxa.</title>
        <authorList>
            <person name="Aird S.D."/>
            <person name="Jorge da Silva N."/>
            <person name="Qiu L."/>
            <person name="Villar-Briones A."/>
            <person name="Aparecida-Saddi V."/>
            <person name="Campos-Telles M.P."/>
            <person name="Grau M."/>
            <person name="Mikheyev A.S."/>
        </authorList>
    </citation>
    <scope>NUCLEOTIDE SEQUENCE</scope>
    <source>
        <tissue evidence="2">Venom_gland</tissue>
    </source>
</reference>
<dbReference type="AlphaFoldDB" id="A0A2D4J3M9"/>
<proteinExistence type="predicted"/>
<organism evidence="2">
    <name type="scientific">Micrurus lemniscatus lemniscatus</name>
    <dbReference type="NCBI Taxonomy" id="129467"/>
    <lineage>
        <taxon>Eukaryota</taxon>
        <taxon>Metazoa</taxon>
        <taxon>Chordata</taxon>
        <taxon>Craniata</taxon>
        <taxon>Vertebrata</taxon>
        <taxon>Euteleostomi</taxon>
        <taxon>Lepidosauria</taxon>
        <taxon>Squamata</taxon>
        <taxon>Bifurcata</taxon>
        <taxon>Unidentata</taxon>
        <taxon>Episquamata</taxon>
        <taxon>Toxicofera</taxon>
        <taxon>Serpentes</taxon>
        <taxon>Colubroidea</taxon>
        <taxon>Elapidae</taxon>
        <taxon>Elapinae</taxon>
        <taxon>Micrurus</taxon>
    </lineage>
</organism>
<evidence type="ECO:0000256" key="1">
    <source>
        <dbReference type="SAM" id="MobiDB-lite"/>
    </source>
</evidence>
<accession>A0A2D4J3M9</accession>